<dbReference type="Proteomes" id="UP001210678">
    <property type="component" value="Unassembled WGS sequence"/>
</dbReference>
<accession>A0ABT4YS23</accession>
<comment type="caution">
    <text evidence="1">The sequence shown here is derived from an EMBL/GenBank/DDBJ whole genome shotgun (WGS) entry which is preliminary data.</text>
</comment>
<dbReference type="RefSeq" id="WP_272136760.1">
    <property type="nucleotide sequence ID" value="NZ_JAQLOI010000001.1"/>
</dbReference>
<sequence length="206" mass="23425">MLKISYSVALIVAFFIFSEPVLAKNTQVTFEKILTVWNADGGREVDTKGCNVHSFQKQGLTHLIVNKECNLLHFSMFAFYNECKQNPGRQIRIEGEGVFIDFEANKVNCIKVNNEVFENNTQQTVSNDDTKSKMSQNKYVIQFYSGKSSPSVDDVRCKTDKVLITKLGSIYYLLSPDFTKEEALAELERLKAKCSSSGWVRLHPMQ</sequence>
<dbReference type="EMBL" id="JAQLOI010000001">
    <property type="protein sequence ID" value="MDB1124357.1"/>
    <property type="molecule type" value="Genomic_DNA"/>
</dbReference>
<organism evidence="1 2">
    <name type="scientific">Vibrio algarum</name>
    <dbReference type="NCBI Taxonomy" id="3020714"/>
    <lineage>
        <taxon>Bacteria</taxon>
        <taxon>Pseudomonadati</taxon>
        <taxon>Pseudomonadota</taxon>
        <taxon>Gammaproteobacteria</taxon>
        <taxon>Vibrionales</taxon>
        <taxon>Vibrionaceae</taxon>
        <taxon>Vibrio</taxon>
    </lineage>
</organism>
<name>A0ABT4YS23_9VIBR</name>
<gene>
    <name evidence="1" type="ORF">PGX00_12110</name>
</gene>
<proteinExistence type="predicted"/>
<keyword evidence="2" id="KW-1185">Reference proteome</keyword>
<evidence type="ECO:0008006" key="3">
    <source>
        <dbReference type="Google" id="ProtNLM"/>
    </source>
</evidence>
<evidence type="ECO:0000313" key="2">
    <source>
        <dbReference type="Proteomes" id="UP001210678"/>
    </source>
</evidence>
<protein>
    <recommendedName>
        <fullName evidence="3">SPOR domain-containing protein</fullName>
    </recommendedName>
</protein>
<evidence type="ECO:0000313" key="1">
    <source>
        <dbReference type="EMBL" id="MDB1124357.1"/>
    </source>
</evidence>
<reference evidence="1 2" key="1">
    <citation type="submission" date="2023-01" db="EMBL/GenBank/DDBJ databases">
        <title>Vibrio sp. KJ40-1 sp.nov, isolated from marine algae.</title>
        <authorList>
            <person name="Butt M."/>
            <person name="Kim J.M.J."/>
            <person name="Jeon C.O.C."/>
        </authorList>
    </citation>
    <scope>NUCLEOTIDE SEQUENCE [LARGE SCALE GENOMIC DNA]</scope>
    <source>
        <strain evidence="1 2">KJ40-1</strain>
    </source>
</reference>